<dbReference type="GO" id="GO:0005635">
    <property type="term" value="C:nuclear envelope"/>
    <property type="evidence" value="ECO:0007669"/>
    <property type="project" value="TreeGrafter"/>
</dbReference>
<evidence type="ECO:0000313" key="9">
    <source>
        <dbReference type="EMBL" id="SGZ47134.1"/>
    </source>
</evidence>
<dbReference type="InterPro" id="IPR001494">
    <property type="entry name" value="Importin-beta_N"/>
</dbReference>
<dbReference type="EMBL" id="LT635756">
    <property type="protein sequence ID" value="SGZ47134.1"/>
    <property type="molecule type" value="Genomic_DNA"/>
</dbReference>
<sequence length="988" mass="111132">MAENSLESIPLYLKESLDPRNAKRAEAQLKSIETQPHFAINLLHVVASTNVEPSVRLAGALFLKNLIRRKWVNEDGEYLLFLDDVEYIKREILNVMIKLPNNLQVQLGECISIIAELDFPHKWENLIDDLVAKLSADDFVLNKGILLVAHSIFKKWRPLFRSDELFLEIKMVLDKFASPFLSMLAKTDELITEATAKNDSASLAIYMECLLLEVQIYYDLNCQDIPEFFEDNMTTGMGIMHKYLNYQTNLIGDADDDEDIDALIKTKTAIIELISLYTTRYAEEFDPMIQDFITSVWQTVNSYVTKQPKFDLLAVKALSFLTSITKVAKYKSFFDNEAAIKEIIEKIILPNIAFREVDEETFEDEPITFVRSDLEGSDFDSRRKSSTDFLRELKEVNTELLTNTVMTYVNQFLSHSDWRNRDIAIYLFTSLAAKGSVTNIGVTSTNMLVDVVQFFTNNIASYLVEDASPILKADAIKYIMTFRNQLTKDQLVTTIPLLINHLKMENVVVHTFAAITLDKLFSMTSFANSKHSRIFDKHDIQPYINDLLNSLFVLILKNSAPEKLSENEFLMKTAMIVLTTAEDAVDENFKIKIIEQLLNILAIIAKNPSNPRFTHYTFECLGLLIKSGSGKGTKDAENISKYISVIMPSLLQILSEDVQEFVPYTLQILAYLLENLPKSQPMPEQYSSLVKPLMSPVVWEFRGNIPGLTRLLIAIMTHDPAPFGTSPQELTPLLGVFQKLIASRANDVYGFDLLQAILLNIPLTLMSNYLNQIAVLLLTRLKTSRTEKFIKKFVVFLMSLCCIPLNEELSSKCGGHINGEFVITFIDSVQQGVFQQIFTSFVLPTSEGFANLQDKKLTALGLSQLVLSPSFTEGNYKVLLVPTIEQLAKNLTLLQGISKATSTVNNTITGDSNTTSVAINELDLESALYGSSFSRLVSIQLRAFDPVPQVSNEDFKSIKYGAVSSIQKLAPLGVLNGLSDDAKGVIST</sequence>
<evidence type="ECO:0000256" key="4">
    <source>
        <dbReference type="ARBA" id="ARBA00022448"/>
    </source>
</evidence>
<dbReference type="Pfam" id="PF03810">
    <property type="entry name" value="IBN_N"/>
    <property type="match status" value="1"/>
</dbReference>
<dbReference type="GO" id="GO:0005049">
    <property type="term" value="F:nuclear export signal receptor activity"/>
    <property type="evidence" value="ECO:0007669"/>
    <property type="project" value="TreeGrafter"/>
</dbReference>
<dbReference type="Proteomes" id="UP000182334">
    <property type="component" value="Chromosome I"/>
</dbReference>
<name>A0A1L0B7P4_9ASCO</name>
<keyword evidence="6" id="KW-0653">Protein transport</keyword>
<comment type="similarity">
    <text evidence="3">Belongs to the XPO2/CSE1 family.</text>
</comment>
<dbReference type="SUPFAM" id="SSF48371">
    <property type="entry name" value="ARM repeat"/>
    <property type="match status" value="1"/>
</dbReference>
<evidence type="ECO:0000256" key="1">
    <source>
        <dbReference type="ARBA" id="ARBA00004123"/>
    </source>
</evidence>
<dbReference type="InterPro" id="IPR005043">
    <property type="entry name" value="XPO2_C"/>
</dbReference>
<dbReference type="SMART" id="SM00913">
    <property type="entry name" value="IBN_N"/>
    <property type="match status" value="1"/>
</dbReference>
<dbReference type="Pfam" id="PF08506">
    <property type="entry name" value="Cse1"/>
    <property type="match status" value="1"/>
</dbReference>
<gene>
    <name evidence="9" type="ORF">SAMEA4029010_CIC11G00000003806</name>
</gene>
<dbReference type="AlphaFoldDB" id="A0A1L0B7P4"/>
<dbReference type="InterPro" id="IPR016024">
    <property type="entry name" value="ARM-type_fold"/>
</dbReference>
<keyword evidence="7" id="KW-0539">Nucleus</keyword>
<dbReference type="PANTHER" id="PTHR10997:SF8">
    <property type="entry name" value="EXPORTIN-2"/>
    <property type="match status" value="1"/>
</dbReference>
<dbReference type="InterPro" id="IPR011989">
    <property type="entry name" value="ARM-like"/>
</dbReference>
<evidence type="ECO:0000256" key="3">
    <source>
        <dbReference type="ARBA" id="ARBA00008669"/>
    </source>
</evidence>
<keyword evidence="10" id="KW-1185">Reference proteome</keyword>
<dbReference type="GO" id="GO:0031267">
    <property type="term" value="F:small GTPase binding"/>
    <property type="evidence" value="ECO:0007669"/>
    <property type="project" value="InterPro"/>
</dbReference>
<proteinExistence type="inferred from homology"/>
<dbReference type="OrthoDB" id="3268246at2759"/>
<reference evidence="9 10" key="1">
    <citation type="submission" date="2016-10" db="EMBL/GenBank/DDBJ databases">
        <authorList>
            <person name="de Groot N.N."/>
        </authorList>
    </citation>
    <scope>NUCLEOTIDE SEQUENCE [LARGE SCALE GENOMIC DNA]</scope>
    <source>
        <strain evidence="9 10">CBS 141442</strain>
    </source>
</reference>
<dbReference type="Gene3D" id="1.25.10.10">
    <property type="entry name" value="Leucine-rich Repeat Variant"/>
    <property type="match status" value="1"/>
</dbReference>
<dbReference type="InterPro" id="IPR013713">
    <property type="entry name" value="XPO2_central"/>
</dbReference>
<comment type="subcellular location">
    <subcellularLocation>
        <location evidence="2">Cytoplasm</location>
    </subcellularLocation>
    <subcellularLocation>
        <location evidence="1">Nucleus</location>
    </subcellularLocation>
</comment>
<evidence type="ECO:0000259" key="8">
    <source>
        <dbReference type="PROSITE" id="PS50166"/>
    </source>
</evidence>
<dbReference type="STRING" id="45354.A0A1L0B7P4"/>
<feature type="domain" description="Importin N-terminal" evidence="8">
    <location>
        <begin position="25"/>
        <end position="98"/>
    </location>
</feature>
<keyword evidence="5" id="KW-0963">Cytoplasm</keyword>
<dbReference type="GO" id="GO:0006606">
    <property type="term" value="P:protein import into nucleus"/>
    <property type="evidence" value="ECO:0007669"/>
    <property type="project" value="TreeGrafter"/>
</dbReference>
<organism evidence="9 10">
    <name type="scientific">Sungouiella intermedia</name>
    <dbReference type="NCBI Taxonomy" id="45354"/>
    <lineage>
        <taxon>Eukaryota</taxon>
        <taxon>Fungi</taxon>
        <taxon>Dikarya</taxon>
        <taxon>Ascomycota</taxon>
        <taxon>Saccharomycotina</taxon>
        <taxon>Pichiomycetes</taxon>
        <taxon>Metschnikowiaceae</taxon>
        <taxon>Sungouiella</taxon>
    </lineage>
</organism>
<evidence type="ECO:0000256" key="2">
    <source>
        <dbReference type="ARBA" id="ARBA00004496"/>
    </source>
</evidence>
<dbReference type="PROSITE" id="PS50166">
    <property type="entry name" value="IMPORTIN_B_NT"/>
    <property type="match status" value="1"/>
</dbReference>
<dbReference type="GO" id="GO:0006611">
    <property type="term" value="P:protein export from nucleus"/>
    <property type="evidence" value="ECO:0007669"/>
    <property type="project" value="TreeGrafter"/>
</dbReference>
<keyword evidence="4" id="KW-0813">Transport</keyword>
<dbReference type="GO" id="GO:0005829">
    <property type="term" value="C:cytosol"/>
    <property type="evidence" value="ECO:0007669"/>
    <property type="project" value="TreeGrafter"/>
</dbReference>
<accession>A0A1L0B7P4</accession>
<evidence type="ECO:0000256" key="5">
    <source>
        <dbReference type="ARBA" id="ARBA00022490"/>
    </source>
</evidence>
<evidence type="ECO:0000256" key="7">
    <source>
        <dbReference type="ARBA" id="ARBA00023242"/>
    </source>
</evidence>
<evidence type="ECO:0000256" key="6">
    <source>
        <dbReference type="ARBA" id="ARBA00022927"/>
    </source>
</evidence>
<dbReference type="Pfam" id="PF03378">
    <property type="entry name" value="CAS_CSE1"/>
    <property type="match status" value="1"/>
</dbReference>
<dbReference type="PANTHER" id="PTHR10997">
    <property type="entry name" value="IMPORTIN-7, 8, 11"/>
    <property type="match status" value="1"/>
</dbReference>
<evidence type="ECO:0000313" key="10">
    <source>
        <dbReference type="Proteomes" id="UP000182334"/>
    </source>
</evidence>
<protein>
    <submittedName>
        <fullName evidence="9">CIC11C00000003806</fullName>
    </submittedName>
</protein>